<dbReference type="EMBL" id="PDCK01000043">
    <property type="protein sequence ID" value="PRQ35453.1"/>
    <property type="molecule type" value="Genomic_DNA"/>
</dbReference>
<evidence type="ECO:0000256" key="2">
    <source>
        <dbReference type="ARBA" id="ARBA00022980"/>
    </source>
</evidence>
<dbReference type="Gramene" id="PRQ35453">
    <property type="protein sequence ID" value="PRQ35453"/>
    <property type="gene ID" value="RchiOBHm_Chr5g0080201"/>
</dbReference>
<protein>
    <submittedName>
        <fullName evidence="6">Putative ribosomal protein L28e</fullName>
    </submittedName>
</protein>
<keyword evidence="3" id="KW-0687">Ribonucleoprotein</keyword>
<name>A0A2P6S9I7_ROSCH</name>
<accession>A0A2P6S9I7</accession>
<dbReference type="Proteomes" id="UP000238479">
    <property type="component" value="Chromosome 5"/>
</dbReference>
<keyword evidence="2 6" id="KW-0689">Ribosomal protein</keyword>
<dbReference type="STRING" id="74649.A0A2P6S9I7"/>
<keyword evidence="7" id="KW-1185">Reference proteome</keyword>
<reference evidence="6 7" key="1">
    <citation type="journal article" date="2018" name="Nat. Genet.">
        <title>The Rosa genome provides new insights in the design of modern roses.</title>
        <authorList>
            <person name="Bendahmane M."/>
        </authorList>
    </citation>
    <scope>NUCLEOTIDE SEQUENCE [LARGE SCALE GENOMIC DNA]</scope>
    <source>
        <strain evidence="7">cv. Old Blush</strain>
    </source>
</reference>
<dbReference type="GO" id="GO:0003735">
    <property type="term" value="F:structural constituent of ribosome"/>
    <property type="evidence" value="ECO:0007669"/>
    <property type="project" value="InterPro"/>
</dbReference>
<dbReference type="GO" id="GO:1990904">
    <property type="term" value="C:ribonucleoprotein complex"/>
    <property type="evidence" value="ECO:0007669"/>
    <property type="project" value="UniProtKB-KW"/>
</dbReference>
<dbReference type="EMBL" id="PDCK01000039">
    <property type="protein sequence ID" value="PRQ55360.1"/>
    <property type="molecule type" value="Genomic_DNA"/>
</dbReference>
<dbReference type="InterPro" id="IPR029004">
    <property type="entry name" value="Ribosomal_eL28/Mak16"/>
</dbReference>
<sequence>MWEIVKKNNSFLVKEFGRSHAGVRFSKEPSNLLNLHSYKQSGLANKKTVIIQSSKDQSVLLATTTTRKHLIVNCMIAYDSFQLYKVNCNQRMQGIGNRVRKT</sequence>
<dbReference type="Gramene" id="PRQ55360">
    <property type="protein sequence ID" value="PRQ55360"/>
    <property type="gene ID" value="RchiOBHm_Chr1g0323731"/>
</dbReference>
<evidence type="ECO:0000313" key="6">
    <source>
        <dbReference type="EMBL" id="PRQ55360.1"/>
    </source>
</evidence>
<comment type="similarity">
    <text evidence="1">Belongs to the eukaryotic ribosomal protein eL28 family.</text>
</comment>
<dbReference type="InterPro" id="IPR002672">
    <property type="entry name" value="Ribosomal_eL28"/>
</dbReference>
<evidence type="ECO:0000313" key="5">
    <source>
        <dbReference type="EMBL" id="PRQ35453.1"/>
    </source>
</evidence>
<dbReference type="Gene3D" id="3.30.390.110">
    <property type="match status" value="1"/>
</dbReference>
<organism evidence="6 7">
    <name type="scientific">Rosa chinensis</name>
    <name type="common">China rose</name>
    <dbReference type="NCBI Taxonomy" id="74649"/>
    <lineage>
        <taxon>Eukaryota</taxon>
        <taxon>Viridiplantae</taxon>
        <taxon>Streptophyta</taxon>
        <taxon>Embryophyta</taxon>
        <taxon>Tracheophyta</taxon>
        <taxon>Spermatophyta</taxon>
        <taxon>Magnoliopsida</taxon>
        <taxon>eudicotyledons</taxon>
        <taxon>Gunneridae</taxon>
        <taxon>Pentapetalae</taxon>
        <taxon>rosids</taxon>
        <taxon>fabids</taxon>
        <taxon>Rosales</taxon>
        <taxon>Rosaceae</taxon>
        <taxon>Rosoideae</taxon>
        <taxon>Rosoideae incertae sedis</taxon>
        <taxon>Rosa</taxon>
    </lineage>
</organism>
<dbReference type="Pfam" id="PF01778">
    <property type="entry name" value="Ribosomal_L28e"/>
    <property type="match status" value="1"/>
</dbReference>
<comment type="caution">
    <text evidence="6">The sequence shown here is derived from an EMBL/GenBank/DDBJ whole genome shotgun (WGS) entry which is preliminary data.</text>
</comment>
<dbReference type="GO" id="GO:0005840">
    <property type="term" value="C:ribosome"/>
    <property type="evidence" value="ECO:0007669"/>
    <property type="project" value="UniProtKB-KW"/>
</dbReference>
<evidence type="ECO:0000313" key="7">
    <source>
        <dbReference type="Proteomes" id="UP000238479"/>
    </source>
</evidence>
<gene>
    <name evidence="6" type="ORF">RchiOBHm_Chr1g0323731</name>
    <name evidence="5" type="ORF">RchiOBHm_Chr5g0080201</name>
</gene>
<feature type="domain" description="Ribosomal eL28/Mak16" evidence="4">
    <location>
        <begin position="1"/>
        <end position="69"/>
    </location>
</feature>
<dbReference type="GO" id="GO:0006412">
    <property type="term" value="P:translation"/>
    <property type="evidence" value="ECO:0007669"/>
    <property type="project" value="InterPro"/>
</dbReference>
<dbReference type="Proteomes" id="UP000238479">
    <property type="component" value="Chromosome 1"/>
</dbReference>
<evidence type="ECO:0000256" key="1">
    <source>
        <dbReference type="ARBA" id="ARBA00007926"/>
    </source>
</evidence>
<dbReference type="PANTHER" id="PTHR10544">
    <property type="entry name" value="60S RIBOSOMAL PROTEIN L28"/>
    <property type="match status" value="1"/>
</dbReference>
<evidence type="ECO:0000259" key="4">
    <source>
        <dbReference type="Pfam" id="PF01778"/>
    </source>
</evidence>
<proteinExistence type="inferred from homology"/>
<evidence type="ECO:0000256" key="3">
    <source>
        <dbReference type="ARBA" id="ARBA00023274"/>
    </source>
</evidence>
<dbReference type="AlphaFoldDB" id="A0A2P6S9I7"/>